<dbReference type="EMBL" id="CP002156">
    <property type="protein sequence ID" value="ADM09641.1"/>
    <property type="molecule type" value="Genomic_DNA"/>
</dbReference>
<proteinExistence type="predicted"/>
<dbReference type="HOGENOM" id="CLU_2168524_0_0_5"/>
<dbReference type="RefSeq" id="WP_013300615.1">
    <property type="nucleotide sequence ID" value="NC_014414.1"/>
</dbReference>
<evidence type="ECO:0008006" key="3">
    <source>
        <dbReference type="Google" id="ProtNLM"/>
    </source>
</evidence>
<dbReference type="Proteomes" id="UP000001302">
    <property type="component" value="Chromosome"/>
</dbReference>
<gene>
    <name evidence="1" type="ordered locus">PB2503_07929</name>
</gene>
<sequence length="110" mass="12537">MSSVDQLADLLRRERVVIRERRFGDLESIAQEKRDLLEALSPVDSGDPSLVREVKDLAERNARDLEIIARAARDLRLRLERLGREAVSVAYDPDGEPLDVRSTTNLSRRV</sequence>
<evidence type="ECO:0000313" key="2">
    <source>
        <dbReference type="Proteomes" id="UP000001302"/>
    </source>
</evidence>
<reference evidence="1 2" key="2">
    <citation type="journal article" date="2011" name="J. Bacteriol.">
        <title>Complete genome sequence of strain HTCC2503T of Parvularcula bermudensis, the type species of the order "Parvularculales" in the class Alphaproteobacteria.</title>
        <authorList>
            <person name="Oh H.M."/>
            <person name="Kang I."/>
            <person name="Vergin K.L."/>
            <person name="Kang D."/>
            <person name="Rhee K.H."/>
            <person name="Giovannoni S.J."/>
            <person name="Cho J.C."/>
        </authorList>
    </citation>
    <scope>NUCLEOTIDE SEQUENCE [LARGE SCALE GENOMIC DNA]</scope>
    <source>
        <strain evidence="2">ATCC BAA-594 / HTCC2503 / KCTC 12087</strain>
    </source>
</reference>
<dbReference type="AlphaFoldDB" id="E0TH57"/>
<organism evidence="1 2">
    <name type="scientific">Parvularcula bermudensis (strain ATCC BAA-594 / HTCC2503 / KCTC 12087)</name>
    <dbReference type="NCBI Taxonomy" id="314260"/>
    <lineage>
        <taxon>Bacteria</taxon>
        <taxon>Pseudomonadati</taxon>
        <taxon>Pseudomonadota</taxon>
        <taxon>Alphaproteobacteria</taxon>
        <taxon>Parvularculales</taxon>
        <taxon>Parvularculaceae</taxon>
        <taxon>Parvularcula</taxon>
    </lineage>
</organism>
<evidence type="ECO:0000313" key="1">
    <source>
        <dbReference type="EMBL" id="ADM09641.1"/>
    </source>
</evidence>
<dbReference type="KEGG" id="pbr:PB2503_07929"/>
<reference evidence="2" key="1">
    <citation type="submission" date="2010-08" db="EMBL/GenBank/DDBJ databases">
        <title>Genome sequence of Parvularcula bermudensis HTCC2503.</title>
        <authorList>
            <person name="Kang D.-M."/>
            <person name="Oh H.-M."/>
            <person name="Cho J.-C."/>
        </authorList>
    </citation>
    <scope>NUCLEOTIDE SEQUENCE [LARGE SCALE GENOMIC DNA]</scope>
    <source>
        <strain evidence="2">ATCC BAA-594 / HTCC2503 / KCTC 12087</strain>
    </source>
</reference>
<dbReference type="STRING" id="314260.PB2503_07929"/>
<keyword evidence="2" id="KW-1185">Reference proteome</keyword>
<name>E0TH57_PARBH</name>
<accession>E0TH57</accession>
<protein>
    <recommendedName>
        <fullName evidence="3">FlgN protein</fullName>
    </recommendedName>
</protein>